<dbReference type="GO" id="GO:0009403">
    <property type="term" value="P:toxin biosynthetic process"/>
    <property type="evidence" value="ECO:0007669"/>
    <property type="project" value="InterPro"/>
</dbReference>
<dbReference type="Proteomes" id="UP000183461">
    <property type="component" value="Unassembled WGS sequence"/>
</dbReference>
<comment type="subcellular location">
    <subcellularLocation>
        <location evidence="1">Membrane</location>
        <topology evidence="1">Multi-pass membrane protein</topology>
    </subcellularLocation>
</comment>
<evidence type="ECO:0000256" key="4">
    <source>
        <dbReference type="ARBA" id="ARBA00023136"/>
    </source>
</evidence>
<keyword evidence="2 5" id="KW-0812">Transmembrane</keyword>
<name>A0A1K1N292_RUMFL</name>
<dbReference type="AlphaFoldDB" id="A0A1K1N292"/>
<feature type="transmembrane region" description="Helical" evidence="5">
    <location>
        <begin position="213"/>
        <end position="235"/>
    </location>
</feature>
<accession>A0A1K1N292</accession>
<protein>
    <submittedName>
        <fullName evidence="6">Colicin V production protein</fullName>
    </submittedName>
</protein>
<feature type="transmembrane region" description="Helical" evidence="5">
    <location>
        <begin position="247"/>
        <end position="273"/>
    </location>
</feature>
<dbReference type="Pfam" id="PF02674">
    <property type="entry name" value="Colicin_V"/>
    <property type="match status" value="1"/>
</dbReference>
<evidence type="ECO:0000256" key="5">
    <source>
        <dbReference type="SAM" id="Phobius"/>
    </source>
</evidence>
<feature type="transmembrane region" description="Helical" evidence="5">
    <location>
        <begin position="38"/>
        <end position="60"/>
    </location>
</feature>
<keyword evidence="3 5" id="KW-1133">Transmembrane helix</keyword>
<dbReference type="EMBL" id="FPIP01000003">
    <property type="protein sequence ID" value="SFW29554.1"/>
    <property type="molecule type" value="Genomic_DNA"/>
</dbReference>
<evidence type="ECO:0000313" key="7">
    <source>
        <dbReference type="Proteomes" id="UP000183461"/>
    </source>
</evidence>
<evidence type="ECO:0000256" key="1">
    <source>
        <dbReference type="ARBA" id="ARBA00004141"/>
    </source>
</evidence>
<feature type="transmembrane region" description="Helical" evidence="5">
    <location>
        <begin position="12"/>
        <end position="32"/>
    </location>
</feature>
<dbReference type="GO" id="GO:0016020">
    <property type="term" value="C:membrane"/>
    <property type="evidence" value="ECO:0007669"/>
    <property type="project" value="UniProtKB-SubCell"/>
</dbReference>
<gene>
    <name evidence="6" type="ORF">SAMN02910280_1639</name>
</gene>
<evidence type="ECO:0000256" key="3">
    <source>
        <dbReference type="ARBA" id="ARBA00022989"/>
    </source>
</evidence>
<organism evidence="6 7">
    <name type="scientific">Ruminococcus flavefaciens</name>
    <dbReference type="NCBI Taxonomy" id="1265"/>
    <lineage>
        <taxon>Bacteria</taxon>
        <taxon>Bacillati</taxon>
        <taxon>Bacillota</taxon>
        <taxon>Clostridia</taxon>
        <taxon>Eubacteriales</taxon>
        <taxon>Oscillospiraceae</taxon>
        <taxon>Ruminococcus</taxon>
    </lineage>
</organism>
<evidence type="ECO:0000313" key="6">
    <source>
        <dbReference type="EMBL" id="SFW29554.1"/>
    </source>
</evidence>
<keyword evidence="4 5" id="KW-0472">Membrane</keyword>
<sequence>MTGAYSMGVQFWWFYDVIAVAVVLVSIFISVRKGLMKAVATLIGLVLSAVIAFSAGGPVAELMYEQSEKSSNVKKYELSLESVDFISDLGNQLETLGYNIRIDSDELRKAFNDENDPEKKIYKYVNNINSKKVDEESIFINKLHESYAVVISNYIAKKSNAYSAEYGAEEIRKHPEKTYELAELLDDQDTKRPAAQYVSDTFLKKPYMTQTKLLVMVIIFAVGAIISVVIGISVGRKHGPMGGLVEGVISGILGIAVSVTCIIFIALLIRLYVVMGNDKMLFFNHEAIESTYVFKYFYEFISGL</sequence>
<proteinExistence type="predicted"/>
<reference evidence="6 7" key="1">
    <citation type="submission" date="2016-11" db="EMBL/GenBank/DDBJ databases">
        <authorList>
            <person name="Jaros S."/>
            <person name="Januszkiewicz K."/>
            <person name="Wedrychowicz H."/>
        </authorList>
    </citation>
    <scope>NUCLEOTIDE SEQUENCE [LARGE SCALE GENOMIC DNA]</scope>
    <source>
        <strain evidence="6 7">YL228</strain>
    </source>
</reference>
<dbReference type="InterPro" id="IPR003825">
    <property type="entry name" value="Colicin-V_CvpA"/>
</dbReference>
<evidence type="ECO:0000256" key="2">
    <source>
        <dbReference type="ARBA" id="ARBA00022692"/>
    </source>
</evidence>